<evidence type="ECO:0000256" key="1">
    <source>
        <dbReference type="ARBA" id="ARBA00022801"/>
    </source>
</evidence>
<reference evidence="3" key="1">
    <citation type="submission" date="2021-04" db="EMBL/GenBank/DDBJ databases">
        <title>Genome based classification of Actinospica acidithermotolerans sp. nov., an actinobacterium isolated from an Indonesian hot spring.</title>
        <authorList>
            <person name="Kusuma A.B."/>
            <person name="Putra K.E."/>
            <person name="Nafisah S."/>
            <person name="Loh J."/>
            <person name="Nouioui I."/>
            <person name="Goodfellow M."/>
        </authorList>
    </citation>
    <scope>NUCLEOTIDE SEQUENCE</scope>
    <source>
        <strain evidence="3">CSCA 57</strain>
    </source>
</reference>
<dbReference type="EMBL" id="JAGSOG010000078">
    <property type="protein sequence ID" value="MBR7834990.1"/>
    <property type="molecule type" value="Genomic_DNA"/>
</dbReference>
<dbReference type="Gene3D" id="3.40.710.10">
    <property type="entry name" value="DD-peptidase/beta-lactamase superfamily"/>
    <property type="match status" value="1"/>
</dbReference>
<gene>
    <name evidence="3" type="ORF">KDL01_17075</name>
</gene>
<name>A0A941IN45_9ACTN</name>
<dbReference type="SUPFAM" id="SSF56601">
    <property type="entry name" value="beta-lactamase/transpeptidase-like"/>
    <property type="match status" value="1"/>
</dbReference>
<dbReference type="AlphaFoldDB" id="A0A941IN45"/>
<dbReference type="RefSeq" id="WP_212529505.1">
    <property type="nucleotide sequence ID" value="NZ_JAGSOG010000078.1"/>
</dbReference>
<keyword evidence="4" id="KW-1185">Reference proteome</keyword>
<keyword evidence="1" id="KW-0378">Hydrolase</keyword>
<feature type="domain" description="Beta-lactamase-related" evidence="2">
    <location>
        <begin position="16"/>
        <end position="345"/>
    </location>
</feature>
<dbReference type="InterPro" id="IPR001466">
    <property type="entry name" value="Beta-lactam-related"/>
</dbReference>
<dbReference type="InterPro" id="IPR050789">
    <property type="entry name" value="Diverse_Enzym_Activities"/>
</dbReference>
<dbReference type="GO" id="GO:0016787">
    <property type="term" value="F:hydrolase activity"/>
    <property type="evidence" value="ECO:0007669"/>
    <property type="project" value="UniProtKB-KW"/>
</dbReference>
<organism evidence="3 4">
    <name type="scientific">Actinospica durhamensis</name>
    <dbReference type="NCBI Taxonomy" id="1508375"/>
    <lineage>
        <taxon>Bacteria</taxon>
        <taxon>Bacillati</taxon>
        <taxon>Actinomycetota</taxon>
        <taxon>Actinomycetes</taxon>
        <taxon>Catenulisporales</taxon>
        <taxon>Actinospicaceae</taxon>
        <taxon>Actinospica</taxon>
    </lineage>
</organism>
<evidence type="ECO:0000313" key="3">
    <source>
        <dbReference type="EMBL" id="MBR7834990.1"/>
    </source>
</evidence>
<dbReference type="PANTHER" id="PTHR43283:SF11">
    <property type="entry name" value="BETA-LACTAMASE-RELATED DOMAIN-CONTAINING PROTEIN"/>
    <property type="match status" value="1"/>
</dbReference>
<evidence type="ECO:0000259" key="2">
    <source>
        <dbReference type="Pfam" id="PF00144"/>
    </source>
</evidence>
<comment type="caution">
    <text evidence="3">The sequence shown here is derived from an EMBL/GenBank/DDBJ whole genome shotgun (WGS) entry which is preliminary data.</text>
</comment>
<dbReference type="Pfam" id="PF00144">
    <property type="entry name" value="Beta-lactamase"/>
    <property type="match status" value="1"/>
</dbReference>
<accession>A0A941IN45</accession>
<dbReference type="PANTHER" id="PTHR43283">
    <property type="entry name" value="BETA-LACTAMASE-RELATED"/>
    <property type="match status" value="1"/>
</dbReference>
<sequence>MTQESGRSDVPIAAVRLVAAAVAEGAVPGAVLAVGRGRARARPLPWMLYCAGRTRVGPEGRAVTADTIFDLASLTKVVATTPCVLRLADAGELDLDAPIVRYLPEFGRSDRRAEVTPRHLLTHTSGLPAHRLLYELPGGLERRRAAVFAEPLATPPGTSVCYSDLGYILLGEIVAKLTGTSLDAAARELVFDPLGMAETGYLPTAPPERYAATEPRPDTGLARIGAVHDENAEALGGVAGHAGVFGTVGDLVRYLRDGWLAEDSPILTPRIRREALRCQTAAAGDGHRGLGWTLAGDRWDHMTAAWPHGRAGHTGFTGTSLALDPVGGLWTVLLTNAVHLGRDHSGIIALRRTVHAAVAAWAAATDLGGNASGSTDADTVTRPCTPVAGYDRAVEIQGDR</sequence>
<dbReference type="InterPro" id="IPR012338">
    <property type="entry name" value="Beta-lactam/transpept-like"/>
</dbReference>
<protein>
    <submittedName>
        <fullName evidence="3">Beta-lactamase family protein</fullName>
    </submittedName>
</protein>
<evidence type="ECO:0000313" key="4">
    <source>
        <dbReference type="Proteomes" id="UP000675781"/>
    </source>
</evidence>
<proteinExistence type="predicted"/>
<dbReference type="Proteomes" id="UP000675781">
    <property type="component" value="Unassembled WGS sequence"/>
</dbReference>